<evidence type="ECO:0000313" key="1">
    <source>
        <dbReference type="EMBL" id="KAJ9049400.1"/>
    </source>
</evidence>
<evidence type="ECO:0000313" key="2">
    <source>
        <dbReference type="Proteomes" id="UP001165960"/>
    </source>
</evidence>
<name>A0ACC2RH63_9FUNG</name>
<gene>
    <name evidence="1" type="ORF">DSO57_1025044</name>
</gene>
<protein>
    <submittedName>
        <fullName evidence="1">Uncharacterized protein</fullName>
    </submittedName>
</protein>
<proteinExistence type="predicted"/>
<keyword evidence="2" id="KW-1185">Reference proteome</keyword>
<dbReference type="EMBL" id="QTSX02007238">
    <property type="protein sequence ID" value="KAJ9049400.1"/>
    <property type="molecule type" value="Genomic_DNA"/>
</dbReference>
<sequence length="392" mass="41132">MSHLSKVFIASASRTPVGSFKGSLSKLSAIQLGVHAAKSAIRKAGIKPEDVNEVYMGQVIQAGMGQAPARQVALGAGCGENTPSTTVNKVCASGMKAVIFATQNIQTGTQHIMLAGGMESMSNSPLRFYTPRSASYGHQNMLDSIIKDGLTDAYDHIHMGSCAEETAAKYEITREQQDNHAINSYKRAAEAWKAGILTPEVVPIKFMSGKKEVTVDTDEEFTNIKVDKISSLRPVFKKKEGTVTAANASKLSDGASALILASEQKVGEMNLKPIAEIISYADAACAPKLFTIAPSLAVPIALTRAGLEIKDISLFEFNEAFSVVSLVNEKLLGLDPSQCNIAGGAVGLGHPIGSSGARIIVTLAHLLKPGQYGCAAICNGGGGASAVIIKKL</sequence>
<organism evidence="1 2">
    <name type="scientific">Entomophthora muscae</name>
    <dbReference type="NCBI Taxonomy" id="34485"/>
    <lineage>
        <taxon>Eukaryota</taxon>
        <taxon>Fungi</taxon>
        <taxon>Fungi incertae sedis</taxon>
        <taxon>Zoopagomycota</taxon>
        <taxon>Entomophthoromycotina</taxon>
        <taxon>Entomophthoromycetes</taxon>
        <taxon>Entomophthorales</taxon>
        <taxon>Entomophthoraceae</taxon>
        <taxon>Entomophthora</taxon>
    </lineage>
</organism>
<reference evidence="1" key="1">
    <citation type="submission" date="2022-04" db="EMBL/GenBank/DDBJ databases">
        <title>Genome of the entomopathogenic fungus Entomophthora muscae.</title>
        <authorList>
            <person name="Elya C."/>
            <person name="Lovett B.R."/>
            <person name="Lee E."/>
            <person name="Macias A.M."/>
            <person name="Hajek A.E."/>
            <person name="De Bivort B.L."/>
            <person name="Kasson M.T."/>
            <person name="De Fine Licht H.H."/>
            <person name="Stajich J.E."/>
        </authorList>
    </citation>
    <scope>NUCLEOTIDE SEQUENCE</scope>
    <source>
        <strain evidence="1">Berkeley</strain>
    </source>
</reference>
<comment type="caution">
    <text evidence="1">The sequence shown here is derived from an EMBL/GenBank/DDBJ whole genome shotgun (WGS) entry which is preliminary data.</text>
</comment>
<dbReference type="Proteomes" id="UP001165960">
    <property type="component" value="Unassembled WGS sequence"/>
</dbReference>
<accession>A0ACC2RH63</accession>